<dbReference type="EC" id="4.2.2.6" evidence="2"/>
<gene>
    <name evidence="2" type="primary">ogl</name>
    <name evidence="2" type="ORF">HALOF300_03320</name>
</gene>
<dbReference type="Proteomes" id="UP000419743">
    <property type="component" value="Unassembled WGS sequence"/>
</dbReference>
<dbReference type="EMBL" id="CACRYJ010000048">
    <property type="protein sequence ID" value="VZO38559.1"/>
    <property type="molecule type" value="Genomic_DNA"/>
</dbReference>
<dbReference type="AlphaFoldDB" id="A0A7M4DME9"/>
<sequence>MARGDTFPSEARQFDDPVTGVTITQLTDHKAHHHHTYFTNPGWYDEGRSLLFASDRANATNLYSMDLASKEFRQLTDLPDGAHVESNLFHSTSVNPTRAEAYFWHGRELVAIDLRTLEQRVLHTTPTTFGEGGTTNVTADGAHVMVSYSEDLSDRFRMDMGNGYVGFREYWEARPLSRILRISTADGTAEIVHEDRSWIGHVNTSPVHPHLLTFCHEGPWHLVDHRIWLLDLRDGSTSRIRPTAEGERVGHEYWLRDGVHIGYHGWSGLDQSDPFHGAVRYDGSNQWEAPLVESSMHYHSRDLDTIVGDGTKTNPQLMVWRRNGDVFEGPRLIHRHRGSFHTQAVHVHPTVSDGGDQILFTSDSRGYGNLYLVDVPDFETLPAA</sequence>
<name>A0A7M4DME9_9MICO</name>
<keyword evidence="2" id="KW-0456">Lyase</keyword>
<evidence type="ECO:0000313" key="3">
    <source>
        <dbReference type="Proteomes" id="UP000419743"/>
    </source>
</evidence>
<dbReference type="RefSeq" id="WP_156742007.1">
    <property type="nucleotide sequence ID" value="NZ_CACRYJ010000048.1"/>
</dbReference>
<dbReference type="SUPFAM" id="SSF82171">
    <property type="entry name" value="DPP6 N-terminal domain-like"/>
    <property type="match status" value="1"/>
</dbReference>
<dbReference type="InterPro" id="IPR027946">
    <property type="entry name" value="Ogl_dom"/>
</dbReference>
<evidence type="ECO:0000259" key="1">
    <source>
        <dbReference type="Pfam" id="PF14583"/>
    </source>
</evidence>
<protein>
    <submittedName>
        <fullName evidence="2">Oligogalacturonate lyase</fullName>
        <ecNumber evidence="2">4.2.2.6</ecNumber>
    </submittedName>
</protein>
<comment type="caution">
    <text evidence="2">The sequence shown here is derived from an EMBL/GenBank/DDBJ whole genome shotgun (WGS) entry which is preliminary data.</text>
</comment>
<dbReference type="GO" id="GO:0047487">
    <property type="term" value="F:oligogalacturonide lyase activity"/>
    <property type="evidence" value="ECO:0007669"/>
    <property type="project" value="UniProtKB-EC"/>
</dbReference>
<accession>A0A7M4DME9</accession>
<dbReference type="Pfam" id="PF14583">
    <property type="entry name" value="Pectate_lyase22"/>
    <property type="match status" value="1"/>
</dbReference>
<evidence type="ECO:0000313" key="2">
    <source>
        <dbReference type="EMBL" id="VZO38559.1"/>
    </source>
</evidence>
<reference evidence="2 3" key="1">
    <citation type="submission" date="2019-11" db="EMBL/GenBank/DDBJ databases">
        <authorList>
            <person name="Criscuolo A."/>
        </authorList>
    </citation>
    <scope>NUCLEOTIDE SEQUENCE [LARGE SCALE GENOMIC DNA]</scope>
    <source>
        <strain evidence="2">CIP111667</strain>
    </source>
</reference>
<organism evidence="2 3">
    <name type="scientific">Occultella aeris</name>
    <dbReference type="NCBI Taxonomy" id="2761496"/>
    <lineage>
        <taxon>Bacteria</taxon>
        <taxon>Bacillati</taxon>
        <taxon>Actinomycetota</taxon>
        <taxon>Actinomycetes</taxon>
        <taxon>Micrococcales</taxon>
        <taxon>Ruaniaceae</taxon>
        <taxon>Occultella</taxon>
    </lineage>
</organism>
<keyword evidence="3" id="KW-1185">Reference proteome</keyword>
<feature type="domain" description="Oligogalacturonate lyase" evidence="1">
    <location>
        <begin position="1"/>
        <end position="266"/>
    </location>
</feature>
<dbReference type="Gene3D" id="2.130.10.10">
    <property type="entry name" value="YVTN repeat-like/Quinoprotein amine dehydrogenase"/>
    <property type="match status" value="1"/>
</dbReference>
<dbReference type="GO" id="GO:0045490">
    <property type="term" value="P:pectin catabolic process"/>
    <property type="evidence" value="ECO:0007669"/>
    <property type="project" value="InterPro"/>
</dbReference>
<proteinExistence type="predicted"/>
<dbReference type="InterPro" id="IPR015943">
    <property type="entry name" value="WD40/YVTN_repeat-like_dom_sf"/>
</dbReference>